<dbReference type="EMBL" id="VVIW01000005">
    <property type="protein sequence ID" value="NHZ40807.1"/>
    <property type="molecule type" value="Genomic_DNA"/>
</dbReference>
<organism evidence="2 3">
    <name type="scientific">Massilia aquatica</name>
    <dbReference type="NCBI Taxonomy" id="2609000"/>
    <lineage>
        <taxon>Bacteria</taxon>
        <taxon>Pseudomonadati</taxon>
        <taxon>Pseudomonadota</taxon>
        <taxon>Betaproteobacteria</taxon>
        <taxon>Burkholderiales</taxon>
        <taxon>Oxalobacteraceae</taxon>
        <taxon>Telluria group</taxon>
        <taxon>Massilia</taxon>
    </lineage>
</organism>
<keyword evidence="3" id="KW-1185">Reference proteome</keyword>
<dbReference type="RefSeq" id="WP_167076609.1">
    <property type="nucleotide sequence ID" value="NZ_VVIW01000005.1"/>
</dbReference>
<comment type="caution">
    <text evidence="2">The sequence shown here is derived from an EMBL/GenBank/DDBJ whole genome shotgun (WGS) entry which is preliminary data.</text>
</comment>
<evidence type="ECO:0000313" key="3">
    <source>
        <dbReference type="Proteomes" id="UP000819052"/>
    </source>
</evidence>
<protein>
    <submittedName>
        <fullName evidence="2">DUF4132 domain-containing protein</fullName>
    </submittedName>
</protein>
<sequence>MMAGAGHEALLIEVAARYQQPAVLVALRAMLNQDPLDLFPAKFGAAPAFWTPHSWTRPRLASNGKALPDAALDALGAMLRFPQTEGVYAGLDQVRQACTPACLTAFAWELFCEWQEDGMDSKENWVFNALRVFGDDDVARKLTALIRSWPGAGQHARAVAGLDVLAAIGTDTAMLLLNGIAHRVKFKGLQESAREKIRQIAEARNMTAEELEDRIVPDLGLDDDGALLLDFGPRQFRVGFDETLKPYVRDQDGARLAELPKPKPGDDAELARAAAERYKLLKKDARAIAAQQVLRLEVAMCARRRWQTVVFNTFLAGHPLVRHLVQRLVWGVYVDGRLESCVRVDPDGGFTNAGDDAYALGTGDDVRIGVVHLLEMPAADVAAFGQLFADYELMQPFAQLGRDTYALTSAELASDRLQRWDGVVVPTGRVLGLTNRGWRRGRTQEHSYAWEFTKACDDGRLVELSITPGIMLTLTDEHDEQTLKQVSFGSTGRHGRVDKSAPLAALDPIAASELIRDLQWLGA</sequence>
<feature type="domain" description="DUF4132" evidence="1">
    <location>
        <begin position="253"/>
        <end position="438"/>
    </location>
</feature>
<gene>
    <name evidence="2" type="ORF">F1609_11660</name>
</gene>
<dbReference type="Pfam" id="PF13569">
    <property type="entry name" value="DUF4132"/>
    <property type="match status" value="1"/>
</dbReference>
<name>A0ABX0M8Q4_9BURK</name>
<reference evidence="2 3" key="1">
    <citation type="submission" date="2019-09" db="EMBL/GenBank/DDBJ databases">
        <title>Taxonomy of Antarctic Massilia spp.: description of Massilia rubra sp. nov., Massilia aquatica sp. nov., Massilia mucilaginosa sp. nov., Massilia frigida sp. nov. isolated from streams, lakes and regoliths.</title>
        <authorList>
            <person name="Holochova P."/>
            <person name="Sedlacek I."/>
            <person name="Kralova S."/>
            <person name="Maslanova I."/>
            <person name="Busse H.-J."/>
            <person name="Stankova E."/>
            <person name="Vrbovska V."/>
            <person name="Kovarovic V."/>
            <person name="Bartak M."/>
            <person name="Svec P."/>
            <person name="Pantucek R."/>
        </authorList>
    </citation>
    <scope>NUCLEOTIDE SEQUENCE [LARGE SCALE GENOMIC DNA]</scope>
    <source>
        <strain evidence="2 3">CCM 8693</strain>
    </source>
</reference>
<proteinExistence type="predicted"/>
<evidence type="ECO:0000259" key="1">
    <source>
        <dbReference type="Pfam" id="PF13569"/>
    </source>
</evidence>
<dbReference type="Proteomes" id="UP000819052">
    <property type="component" value="Unassembled WGS sequence"/>
</dbReference>
<evidence type="ECO:0000313" key="2">
    <source>
        <dbReference type="EMBL" id="NHZ40807.1"/>
    </source>
</evidence>
<accession>A0ABX0M8Q4</accession>
<dbReference type="InterPro" id="IPR025406">
    <property type="entry name" value="DUF4132"/>
</dbReference>